<dbReference type="Proteomes" id="UP001058098">
    <property type="component" value="Chromosome"/>
</dbReference>
<dbReference type="EMBL" id="CP062229">
    <property type="protein sequence ID" value="UVC15197.1"/>
    <property type="molecule type" value="Genomic_DNA"/>
</dbReference>
<proteinExistence type="predicted"/>
<dbReference type="RefSeq" id="WP_258119874.1">
    <property type="nucleotide sequence ID" value="NZ_CP062229.1"/>
</dbReference>
<keyword evidence="2" id="KW-1185">Reference proteome</keyword>
<reference evidence="1" key="1">
    <citation type="submission" date="2020-09" db="EMBL/GenBank/DDBJ databases">
        <title>Rhizobia associated with sainfoin plants.</title>
        <authorList>
            <person name="Asharfi S."/>
            <person name="Kuzmanovic N."/>
            <person name="Bunk B."/>
            <person name="Sproeer C."/>
            <person name="Becker M."/>
            <person name="Thuenen T."/>
        </authorList>
    </citation>
    <scope>NUCLEOTIDE SEQUENCE</scope>
    <source>
        <strain evidence="1">OM4</strain>
    </source>
</reference>
<organism evidence="1 2">
    <name type="scientific">Mesorhizobium onobrychidis</name>
    <dbReference type="NCBI Taxonomy" id="2775404"/>
    <lineage>
        <taxon>Bacteria</taxon>
        <taxon>Pseudomonadati</taxon>
        <taxon>Pseudomonadota</taxon>
        <taxon>Alphaproteobacteria</taxon>
        <taxon>Hyphomicrobiales</taxon>
        <taxon>Phyllobacteriaceae</taxon>
        <taxon>Mesorhizobium</taxon>
    </lineage>
</organism>
<evidence type="ECO:0000313" key="1">
    <source>
        <dbReference type="EMBL" id="UVC15197.1"/>
    </source>
</evidence>
<protein>
    <submittedName>
        <fullName evidence="1">Uncharacterized protein</fullName>
    </submittedName>
</protein>
<name>A0ABY5QXL1_9HYPH</name>
<accession>A0ABY5QXL1</accession>
<sequence length="118" mass="12481">MAIYLLEAEGKPSLDDHPGALLLSGADGADHFARHVADIPADGDDVASNAAAVRRLLGDSDLAEAWRQGRLSHQRAPPALLEQPQAKATTALLHNPLRPEGSDRLRVLALVGREIGPS</sequence>
<evidence type="ECO:0000313" key="2">
    <source>
        <dbReference type="Proteomes" id="UP001058098"/>
    </source>
</evidence>
<gene>
    <name evidence="1" type="ORF">IHQ72_32330</name>
</gene>